<organism evidence="2">
    <name type="scientific">Anopheles darlingi</name>
    <name type="common">Mosquito</name>
    <dbReference type="NCBI Taxonomy" id="43151"/>
    <lineage>
        <taxon>Eukaryota</taxon>
        <taxon>Metazoa</taxon>
        <taxon>Ecdysozoa</taxon>
        <taxon>Arthropoda</taxon>
        <taxon>Hexapoda</taxon>
        <taxon>Insecta</taxon>
        <taxon>Pterygota</taxon>
        <taxon>Neoptera</taxon>
        <taxon>Endopterygota</taxon>
        <taxon>Diptera</taxon>
        <taxon>Nematocera</taxon>
        <taxon>Culicoidea</taxon>
        <taxon>Culicidae</taxon>
        <taxon>Anophelinae</taxon>
        <taxon>Anopheles</taxon>
    </lineage>
</organism>
<dbReference type="EMBL" id="GGFL01013365">
    <property type="protein sequence ID" value="MBW77543.1"/>
    <property type="molecule type" value="Transcribed_RNA"/>
</dbReference>
<dbReference type="AlphaFoldDB" id="A0A2M4DJ16"/>
<accession>A0A2M4DJ16</accession>
<protein>
    <submittedName>
        <fullName evidence="2">Putative secreted protein</fullName>
    </submittedName>
</protein>
<name>A0A2M4DJ16_ANODA</name>
<feature type="chain" id="PRO_5014960656" evidence="1">
    <location>
        <begin position="25"/>
        <end position="122"/>
    </location>
</feature>
<proteinExistence type="predicted"/>
<evidence type="ECO:0000256" key="1">
    <source>
        <dbReference type="SAM" id="SignalP"/>
    </source>
</evidence>
<feature type="signal peptide" evidence="1">
    <location>
        <begin position="1"/>
        <end position="24"/>
    </location>
</feature>
<sequence>MHRSRLLALANTLASVCWPCGVGSRRIKNNEIPAQDGRVWSAGPRCSSNCRCTPHALATINARGKRLHYSAFCGCVSIISNGWPLTWAGRSNPMCWKPLRARACLFKPTNRTHTAPHQLLVE</sequence>
<reference evidence="2" key="1">
    <citation type="submission" date="2018-01" db="EMBL/GenBank/DDBJ databases">
        <title>An insight into the sialome of Amazonian anophelines.</title>
        <authorList>
            <person name="Ribeiro J.M."/>
            <person name="Scarpassa V."/>
            <person name="Calvo E."/>
        </authorList>
    </citation>
    <scope>NUCLEOTIDE SEQUENCE</scope>
</reference>
<evidence type="ECO:0000313" key="2">
    <source>
        <dbReference type="EMBL" id="MBW77543.1"/>
    </source>
</evidence>
<keyword evidence="1" id="KW-0732">Signal</keyword>